<feature type="coiled-coil region" evidence="1">
    <location>
        <begin position="33"/>
        <end position="220"/>
    </location>
</feature>
<sequence>MHEIKCPHCQKVFQVDESGYADIATQIRNHEFDKELKEKLATEKKLLDNQKEKELSELQNELEKLKISQKNELELAKNDKDKEIDLLNTKLESLTEKKELEIQNALTEKEKQLADLKNEMENLKTSKENELEFAKIDKDKEIERLKAELEKLTEKQPLEIQNALSEKEKEVEQLNHKMETLRLDLENKMTSSRAALEKERNDLENQLILSEKERELEKQSLQKEYETQLKVKEEEIAFYKDFKAKQSTKMIGESLENYTEQEFNKLRATAFKSAYFEKDNDAKTGSKGDFIFRDYEGELEYISIMFEMKNEQDTTATKHKNRDFFKELDKDRREKNCEYAVLVSLLESENEFYNTGIVEVSEYEKMYVVRPQFFIQMISLLRNAALNSLAYKQELSEIKNREIDITNFENDLNIFRDNFMITAKNFNGNLEKLDKNLEDSIKKLTNARDELRKAMKNLGTAENKLEGLSVKRLVKNNPTMKAKFEEL</sequence>
<dbReference type="InterPro" id="IPR019219">
    <property type="entry name" value="DUF2130"/>
</dbReference>
<organism evidence="2 3">
    <name type="scientific">Pilibacter termitis</name>
    <dbReference type="NCBI Taxonomy" id="263852"/>
    <lineage>
        <taxon>Bacteria</taxon>
        <taxon>Bacillati</taxon>
        <taxon>Bacillota</taxon>
        <taxon>Bacilli</taxon>
        <taxon>Lactobacillales</taxon>
        <taxon>Enterococcaceae</taxon>
        <taxon>Pilibacter</taxon>
    </lineage>
</organism>
<evidence type="ECO:0008006" key="4">
    <source>
        <dbReference type="Google" id="ProtNLM"/>
    </source>
</evidence>
<evidence type="ECO:0000313" key="3">
    <source>
        <dbReference type="Proteomes" id="UP000190328"/>
    </source>
</evidence>
<dbReference type="EMBL" id="FUXI01000027">
    <property type="protein sequence ID" value="SKA00326.1"/>
    <property type="molecule type" value="Genomic_DNA"/>
</dbReference>
<proteinExistence type="predicted"/>
<dbReference type="Proteomes" id="UP000190328">
    <property type="component" value="Unassembled WGS sequence"/>
</dbReference>
<dbReference type="OrthoDB" id="3224137at2"/>
<gene>
    <name evidence="2" type="ORF">SAMN02745116_02109</name>
</gene>
<dbReference type="Pfam" id="PF09903">
    <property type="entry name" value="DUF2130"/>
    <property type="match status" value="1"/>
</dbReference>
<dbReference type="PIRSF" id="PIRSF005850">
    <property type="entry name" value="UCP005850"/>
    <property type="match status" value="1"/>
</dbReference>
<protein>
    <recommendedName>
        <fullName evidence="4">DUF2130 domain-containing protein</fullName>
    </recommendedName>
</protein>
<accession>A0A1T4Q9L0</accession>
<dbReference type="AlphaFoldDB" id="A0A1T4Q9L0"/>
<name>A0A1T4Q9L0_9ENTE</name>
<evidence type="ECO:0000256" key="1">
    <source>
        <dbReference type="SAM" id="Coils"/>
    </source>
</evidence>
<keyword evidence="1" id="KW-0175">Coiled coil</keyword>
<dbReference type="RefSeq" id="WP_078808024.1">
    <property type="nucleotide sequence ID" value="NZ_FUXI01000027.1"/>
</dbReference>
<keyword evidence="3" id="KW-1185">Reference proteome</keyword>
<feature type="coiled-coil region" evidence="1">
    <location>
        <begin position="423"/>
        <end position="471"/>
    </location>
</feature>
<evidence type="ECO:0000313" key="2">
    <source>
        <dbReference type="EMBL" id="SKA00326.1"/>
    </source>
</evidence>
<reference evidence="2 3" key="1">
    <citation type="submission" date="2017-02" db="EMBL/GenBank/DDBJ databases">
        <authorList>
            <person name="Peterson S.W."/>
        </authorList>
    </citation>
    <scope>NUCLEOTIDE SEQUENCE [LARGE SCALE GENOMIC DNA]</scope>
    <source>
        <strain evidence="2 3">ATCC BAA-1030</strain>
    </source>
</reference>